<evidence type="ECO:0000313" key="1">
    <source>
        <dbReference type="EMBL" id="KAK0590895.1"/>
    </source>
</evidence>
<evidence type="ECO:0000313" key="2">
    <source>
        <dbReference type="Proteomes" id="UP001168877"/>
    </source>
</evidence>
<dbReference type="EMBL" id="JAUESC010000381">
    <property type="protein sequence ID" value="KAK0590895.1"/>
    <property type="molecule type" value="Genomic_DNA"/>
</dbReference>
<protein>
    <submittedName>
        <fullName evidence="1">Uncharacterized protein</fullName>
    </submittedName>
</protein>
<organism evidence="1 2">
    <name type="scientific">Acer saccharum</name>
    <name type="common">Sugar maple</name>
    <dbReference type="NCBI Taxonomy" id="4024"/>
    <lineage>
        <taxon>Eukaryota</taxon>
        <taxon>Viridiplantae</taxon>
        <taxon>Streptophyta</taxon>
        <taxon>Embryophyta</taxon>
        <taxon>Tracheophyta</taxon>
        <taxon>Spermatophyta</taxon>
        <taxon>Magnoliopsida</taxon>
        <taxon>eudicotyledons</taxon>
        <taxon>Gunneridae</taxon>
        <taxon>Pentapetalae</taxon>
        <taxon>rosids</taxon>
        <taxon>malvids</taxon>
        <taxon>Sapindales</taxon>
        <taxon>Sapindaceae</taxon>
        <taxon>Hippocastanoideae</taxon>
        <taxon>Acereae</taxon>
        <taxon>Acer</taxon>
    </lineage>
</organism>
<gene>
    <name evidence="1" type="ORF">LWI29_032908</name>
</gene>
<proteinExistence type="predicted"/>
<name>A0AA39SJK8_ACESA</name>
<accession>A0AA39SJK8</accession>
<reference evidence="1" key="2">
    <citation type="submission" date="2023-06" db="EMBL/GenBank/DDBJ databases">
        <authorList>
            <person name="Swenson N.G."/>
            <person name="Wegrzyn J.L."/>
            <person name="Mcevoy S.L."/>
        </authorList>
    </citation>
    <scope>NUCLEOTIDE SEQUENCE</scope>
    <source>
        <strain evidence="1">NS2018</strain>
        <tissue evidence="1">Leaf</tissue>
    </source>
</reference>
<keyword evidence="2" id="KW-1185">Reference proteome</keyword>
<dbReference type="Proteomes" id="UP001168877">
    <property type="component" value="Unassembled WGS sequence"/>
</dbReference>
<comment type="caution">
    <text evidence="1">The sequence shown here is derived from an EMBL/GenBank/DDBJ whole genome shotgun (WGS) entry which is preliminary data.</text>
</comment>
<sequence length="120" mass="13205">MLVDGDANKRSEVAAVDGPKMDEFLSCERARLDKHKEKIVELDEERDCMVLSGNVERPTKGMDSGKEINYLGSGQSGLDSVGTNVLFSDEGIGPTKWDGVFKAQCMEVGPIKKKWKKAAR</sequence>
<reference evidence="1" key="1">
    <citation type="journal article" date="2022" name="Plant J.">
        <title>Strategies of tolerance reflected in two North American maple genomes.</title>
        <authorList>
            <person name="McEvoy S.L."/>
            <person name="Sezen U.U."/>
            <person name="Trouern-Trend A."/>
            <person name="McMahon S.M."/>
            <person name="Schaberg P.G."/>
            <person name="Yang J."/>
            <person name="Wegrzyn J.L."/>
            <person name="Swenson N.G."/>
        </authorList>
    </citation>
    <scope>NUCLEOTIDE SEQUENCE</scope>
    <source>
        <strain evidence="1">NS2018</strain>
    </source>
</reference>
<dbReference type="AlphaFoldDB" id="A0AA39SJK8"/>